<sequence length="156" mass="17633">MWQRNIIIDQKELKSLLEETRVIAIIGLKNDPNGPSYQVASYLKKAGYKIIPVNPKLTEVLGERAYPNLKTITQPVDIVDIFRASHRVKVHTQEVLELRPKAAWMQAGIENWEVAEIWAQSGIKVVMNRCIMAEHAVLLGSEETPFCPVSFPKKGV</sequence>
<accession>A0A7U4QMJ4</accession>
<dbReference type="EMBL" id="CP013015">
    <property type="protein sequence ID" value="AMM42105.1"/>
    <property type="molecule type" value="Genomic_DNA"/>
</dbReference>
<name>A0A7U4QMJ4_DESA2</name>
<dbReference type="Proteomes" id="UP000070560">
    <property type="component" value="Chromosome"/>
</dbReference>
<evidence type="ECO:0000313" key="3">
    <source>
        <dbReference type="Proteomes" id="UP000070560"/>
    </source>
</evidence>
<protein>
    <submittedName>
        <fullName evidence="2">CoA-binding protein</fullName>
    </submittedName>
</protein>
<dbReference type="SMART" id="SM00881">
    <property type="entry name" value="CoA_binding"/>
    <property type="match status" value="1"/>
</dbReference>
<dbReference type="InterPro" id="IPR003781">
    <property type="entry name" value="CoA-bd"/>
</dbReference>
<dbReference type="AlphaFoldDB" id="A0A7U4QMJ4"/>
<evidence type="ECO:0000259" key="1">
    <source>
        <dbReference type="SMART" id="SM00881"/>
    </source>
</evidence>
<dbReference type="KEGG" id="daw:HS1_002323"/>
<dbReference type="SUPFAM" id="SSF51735">
    <property type="entry name" value="NAD(P)-binding Rossmann-fold domains"/>
    <property type="match status" value="1"/>
</dbReference>
<dbReference type="OrthoDB" id="9804695at2"/>
<keyword evidence="3" id="KW-1185">Reference proteome</keyword>
<proteinExistence type="predicted"/>
<feature type="domain" description="CoA-binding" evidence="1">
    <location>
        <begin position="16"/>
        <end position="109"/>
    </location>
</feature>
<reference evidence="2 3" key="1">
    <citation type="submission" date="2015-10" db="EMBL/GenBank/DDBJ databases">
        <title>Candidatus Desulfofervidus auxilii, a hydrogenotrophic sulfate-reducing bacterium involved in the thermophilic anaerobic oxidation of methane.</title>
        <authorList>
            <person name="Krukenberg V."/>
            <person name="Richter M."/>
            <person name="Wegener G."/>
        </authorList>
    </citation>
    <scope>NUCLEOTIDE SEQUENCE [LARGE SCALE GENOMIC DNA]</scope>
    <source>
        <strain evidence="2 3">HS1</strain>
    </source>
</reference>
<organism evidence="2 3">
    <name type="scientific">Desulfofervidus auxilii</name>
    <dbReference type="NCBI Taxonomy" id="1621989"/>
    <lineage>
        <taxon>Bacteria</taxon>
        <taxon>Pseudomonadati</taxon>
        <taxon>Thermodesulfobacteriota</taxon>
        <taxon>Candidatus Desulfofervidia</taxon>
        <taxon>Candidatus Desulfofervidales</taxon>
        <taxon>Candidatus Desulfofervidaceae</taxon>
        <taxon>Candidatus Desulfofervidus</taxon>
    </lineage>
</organism>
<dbReference type="Pfam" id="PF13380">
    <property type="entry name" value="CoA_binding_2"/>
    <property type="match status" value="1"/>
</dbReference>
<dbReference type="RefSeq" id="WP_066065708.1">
    <property type="nucleotide sequence ID" value="NZ_CP013015.1"/>
</dbReference>
<evidence type="ECO:0000313" key="2">
    <source>
        <dbReference type="EMBL" id="AMM42105.1"/>
    </source>
</evidence>
<dbReference type="PANTHER" id="PTHR33303">
    <property type="entry name" value="CYTOPLASMIC PROTEIN-RELATED"/>
    <property type="match status" value="1"/>
</dbReference>
<dbReference type="Gene3D" id="3.40.50.720">
    <property type="entry name" value="NAD(P)-binding Rossmann-like Domain"/>
    <property type="match status" value="1"/>
</dbReference>
<dbReference type="PANTHER" id="PTHR33303:SF2">
    <property type="entry name" value="COA-BINDING DOMAIN-CONTAINING PROTEIN"/>
    <property type="match status" value="1"/>
</dbReference>
<dbReference type="InterPro" id="IPR036291">
    <property type="entry name" value="NAD(P)-bd_dom_sf"/>
</dbReference>
<gene>
    <name evidence="2" type="ORF">HS1_002323</name>
</gene>